<feature type="coiled-coil region" evidence="1">
    <location>
        <begin position="142"/>
        <end position="274"/>
    </location>
</feature>
<evidence type="ECO:0000313" key="2">
    <source>
        <dbReference type="EMBL" id="GAI26502.1"/>
    </source>
</evidence>
<dbReference type="Gene3D" id="1.10.287.1490">
    <property type="match status" value="1"/>
</dbReference>
<dbReference type="EMBL" id="BARV01016397">
    <property type="protein sequence ID" value="GAI26502.1"/>
    <property type="molecule type" value="Genomic_DNA"/>
</dbReference>
<proteinExistence type="predicted"/>
<feature type="coiled-coil region" evidence="1">
    <location>
        <begin position="12"/>
        <end position="39"/>
    </location>
</feature>
<evidence type="ECO:0000256" key="1">
    <source>
        <dbReference type="SAM" id="Coils"/>
    </source>
</evidence>
<dbReference type="AlphaFoldDB" id="X1M4I4"/>
<dbReference type="SUPFAM" id="SSF57997">
    <property type="entry name" value="Tropomyosin"/>
    <property type="match status" value="1"/>
</dbReference>
<comment type="caution">
    <text evidence="2">The sequence shown here is derived from an EMBL/GenBank/DDBJ whole genome shotgun (WGS) entry which is preliminary data.</text>
</comment>
<sequence>DRRIIFEEAAGISKYKAHKKEALRKLEHTEQNLLRLADILGEVQKQLRSVKFQAGKARNYLQYRQSLKELQVNYSLAEYHKIIAQNAESKAGLERLEDQLAVIAAEAAKEDALMSELGQRIIETEDKLNRTGNCLVTVQSKIEQSLQRIEFLRTRITELQQRKESAEQRVEKLQEQGNLFKGDLTQCKNELANCEKMLAEKNQSVEQLQEAIREINAECTSLEADLEDEKSGIIDIVRRTAQLHNEVQSICVYRNNLSSQKDRLSGRAERARAELENS</sequence>
<dbReference type="Gene3D" id="6.10.140.1720">
    <property type="match status" value="1"/>
</dbReference>
<keyword evidence="1" id="KW-0175">Coiled coil</keyword>
<organism evidence="2">
    <name type="scientific">marine sediment metagenome</name>
    <dbReference type="NCBI Taxonomy" id="412755"/>
    <lineage>
        <taxon>unclassified sequences</taxon>
        <taxon>metagenomes</taxon>
        <taxon>ecological metagenomes</taxon>
    </lineage>
</organism>
<accession>X1M4I4</accession>
<gene>
    <name evidence="2" type="ORF">S06H3_28150</name>
</gene>
<feature type="coiled-coil region" evidence="1">
    <location>
        <begin position="86"/>
        <end position="113"/>
    </location>
</feature>
<feature type="non-terminal residue" evidence="2">
    <location>
        <position position="1"/>
    </location>
</feature>
<protein>
    <submittedName>
        <fullName evidence="2">Uncharacterized protein</fullName>
    </submittedName>
</protein>
<name>X1M4I4_9ZZZZ</name>
<reference evidence="2" key="1">
    <citation type="journal article" date="2014" name="Front. Microbiol.">
        <title>High frequency of phylogenetically diverse reductive dehalogenase-homologous genes in deep subseafloor sedimentary metagenomes.</title>
        <authorList>
            <person name="Kawai M."/>
            <person name="Futagami T."/>
            <person name="Toyoda A."/>
            <person name="Takaki Y."/>
            <person name="Nishi S."/>
            <person name="Hori S."/>
            <person name="Arai W."/>
            <person name="Tsubouchi T."/>
            <person name="Morono Y."/>
            <person name="Uchiyama I."/>
            <person name="Ito T."/>
            <person name="Fujiyama A."/>
            <person name="Inagaki F."/>
            <person name="Takami H."/>
        </authorList>
    </citation>
    <scope>NUCLEOTIDE SEQUENCE</scope>
    <source>
        <strain evidence="2">Expedition CK06-06</strain>
    </source>
</reference>